<dbReference type="SUPFAM" id="SSF49899">
    <property type="entry name" value="Concanavalin A-like lectins/glucanases"/>
    <property type="match status" value="1"/>
</dbReference>
<evidence type="ECO:0000259" key="11">
    <source>
        <dbReference type="PROSITE" id="PS51194"/>
    </source>
</evidence>
<feature type="domain" description="B30.2/SPRY" evidence="9">
    <location>
        <begin position="71"/>
        <end position="247"/>
    </location>
</feature>
<feature type="domain" description="Helicase C-terminal" evidence="11">
    <location>
        <begin position="485"/>
        <end position="604"/>
    </location>
</feature>
<dbReference type="CDD" id="cd12873">
    <property type="entry name" value="SPRY_DDX1"/>
    <property type="match status" value="1"/>
</dbReference>
<dbReference type="InterPro" id="IPR003877">
    <property type="entry name" value="SPRY_dom"/>
</dbReference>
<keyword evidence="4 8" id="KW-0378">Hydrolase</keyword>
<dbReference type="PANTHER" id="PTHR24031">
    <property type="entry name" value="RNA HELICASE"/>
    <property type="match status" value="1"/>
</dbReference>
<sequence length="604" mass="67117">MATAFETEMGVLPEISQAVKEMDWILPTDIQSESVPLILGGGDVLMAAETGSGKTGAFCIPVIQIVYETLKEVEKKLHNPTKQAPKLLDHIQLSFHDRSPAFAVSQDGLLCQNRENAWNGARATVGIRNKGKYYYEATVNDEGLCRVGWSTETASYDIGTDSNSYGYGGTGKKSHNRQFDDYGEEFKLHDTVGCLLDLDSNNISYTLNGRDLGNAFRLPPQLSNIGLVPSVVLKNAEIKFNFGAEPFKFQPPKGFVPILSADPSNKFVPVKSIQAKGDVRLKERAPIAVIIEPTRELAEQTFDQINRFSVHLKNPTIQADLLIGGDSTHGKNLKYAHIVVATPGRLDSCISAKELFLSNCRFFILDECDALLSSGYTDLIQQLHSKMPIITPDAKRLQMIVCSATLHSPDVKKLAVLYKKMMHFPMWVDLKGQDSVPDTVHHVVCVIDPNQDTLWQKLFGQSQAICTDGVHAKDRLMLNKFTPEMMSEAVKLLKGEYVIRAIEKQMMDKAIIFCRTKLDCDNLEQKFVSLGGGPNAAKNSKFSCVCLHSDRSTQERKANFDRFKRGEVRFLICTDVAARGIDVTGLPYGNLALQKLLYTKNEND</sequence>
<evidence type="ECO:0000259" key="10">
    <source>
        <dbReference type="PROSITE" id="PS51192"/>
    </source>
</evidence>
<dbReference type="InterPro" id="IPR011545">
    <property type="entry name" value="DEAD/DEAH_box_helicase_dom"/>
</dbReference>
<keyword evidence="6 8" id="KW-0067">ATP-binding</keyword>
<evidence type="ECO:0000256" key="4">
    <source>
        <dbReference type="ARBA" id="ARBA00022801"/>
    </source>
</evidence>
<comment type="similarity">
    <text evidence="1">Belongs to the DEAD box helicase family. DDX1 subfamily.</text>
</comment>
<evidence type="ECO:0000256" key="3">
    <source>
        <dbReference type="ARBA" id="ARBA00022741"/>
    </source>
</evidence>
<evidence type="ECO:0000259" key="9">
    <source>
        <dbReference type="PROSITE" id="PS50188"/>
    </source>
</evidence>
<dbReference type="EC" id="3.6.4.13" evidence="8"/>
<dbReference type="CDD" id="cd18787">
    <property type="entry name" value="SF2_C_DEAD"/>
    <property type="match status" value="1"/>
</dbReference>
<dbReference type="FunFam" id="2.60.120.920:FF:000076">
    <property type="entry name" value="ATP-dependent RNA helicase DDX1"/>
    <property type="match status" value="1"/>
</dbReference>
<keyword evidence="13" id="KW-1185">Reference proteome</keyword>
<evidence type="ECO:0000256" key="8">
    <source>
        <dbReference type="RuleBase" id="RU365068"/>
    </source>
</evidence>
<evidence type="ECO:0000256" key="6">
    <source>
        <dbReference type="ARBA" id="ARBA00022840"/>
    </source>
</evidence>
<comment type="function">
    <text evidence="8">RNA helicase.</text>
</comment>
<dbReference type="EMBL" id="JBJKFK010000261">
    <property type="protein sequence ID" value="KAL3318297.1"/>
    <property type="molecule type" value="Genomic_DNA"/>
</dbReference>
<dbReference type="PROSITE" id="PS51192">
    <property type="entry name" value="HELICASE_ATP_BIND_1"/>
    <property type="match status" value="1"/>
</dbReference>
<accession>A0ABD2QG56</accession>
<dbReference type="Pfam" id="PF00622">
    <property type="entry name" value="SPRY"/>
    <property type="match status" value="1"/>
</dbReference>
<dbReference type="SMART" id="SM00449">
    <property type="entry name" value="SPRY"/>
    <property type="match status" value="1"/>
</dbReference>
<dbReference type="PROSITE" id="PS51194">
    <property type="entry name" value="HELICASE_CTER"/>
    <property type="match status" value="1"/>
</dbReference>
<dbReference type="InterPro" id="IPR043136">
    <property type="entry name" value="B30.2/SPRY_sf"/>
</dbReference>
<evidence type="ECO:0000256" key="7">
    <source>
        <dbReference type="ARBA" id="ARBA00022884"/>
    </source>
</evidence>
<dbReference type="GO" id="GO:0005524">
    <property type="term" value="F:ATP binding"/>
    <property type="evidence" value="ECO:0007669"/>
    <property type="project" value="UniProtKB-UniRule"/>
</dbReference>
<dbReference type="PROSITE" id="PS50188">
    <property type="entry name" value="B302_SPRY"/>
    <property type="match status" value="1"/>
</dbReference>
<gene>
    <name evidence="12" type="primary">DDX1_2</name>
    <name evidence="12" type="ORF">Ciccas_003041</name>
</gene>
<dbReference type="InterPro" id="IPR013320">
    <property type="entry name" value="ConA-like_dom_sf"/>
</dbReference>
<dbReference type="GO" id="GO:0004527">
    <property type="term" value="F:exonuclease activity"/>
    <property type="evidence" value="ECO:0007669"/>
    <property type="project" value="UniProtKB-KW"/>
</dbReference>
<dbReference type="Proteomes" id="UP001626550">
    <property type="component" value="Unassembled WGS sequence"/>
</dbReference>
<dbReference type="SMART" id="SM00487">
    <property type="entry name" value="DEXDc"/>
    <property type="match status" value="1"/>
</dbReference>
<evidence type="ECO:0000256" key="1">
    <source>
        <dbReference type="ARBA" id="ARBA00008765"/>
    </source>
</evidence>
<dbReference type="Gene3D" id="3.40.50.300">
    <property type="entry name" value="P-loop containing nucleotide triphosphate hydrolases"/>
    <property type="match status" value="3"/>
</dbReference>
<dbReference type="InterPro" id="IPR001650">
    <property type="entry name" value="Helicase_C-like"/>
</dbReference>
<reference evidence="12 13" key="1">
    <citation type="submission" date="2024-11" db="EMBL/GenBank/DDBJ databases">
        <title>Adaptive evolution of stress response genes in parasites aligns with host niche diversity.</title>
        <authorList>
            <person name="Hahn C."/>
            <person name="Resl P."/>
        </authorList>
    </citation>
    <scope>NUCLEOTIDE SEQUENCE [LARGE SCALE GENOMIC DNA]</scope>
    <source>
        <strain evidence="12">EGGRZ-B1_66</strain>
        <tissue evidence="12">Body</tissue>
    </source>
</reference>
<dbReference type="InterPro" id="IPR014001">
    <property type="entry name" value="Helicase_ATP-bd"/>
</dbReference>
<keyword evidence="5" id="KW-0269">Exonuclease</keyword>
<protein>
    <recommendedName>
        <fullName evidence="8">ATP-dependent RNA helicase</fullName>
        <ecNumber evidence="8">3.6.4.13</ecNumber>
    </recommendedName>
</protein>
<dbReference type="Pfam" id="PF00271">
    <property type="entry name" value="Helicase_C"/>
    <property type="match status" value="1"/>
</dbReference>
<keyword evidence="3 8" id="KW-0547">Nucleotide-binding</keyword>
<keyword evidence="7 8" id="KW-0694">RNA-binding</keyword>
<comment type="caution">
    <text evidence="12">The sequence shown here is derived from an EMBL/GenBank/DDBJ whole genome shotgun (WGS) entry which is preliminary data.</text>
</comment>
<dbReference type="GO" id="GO:0003723">
    <property type="term" value="F:RNA binding"/>
    <property type="evidence" value="ECO:0007669"/>
    <property type="project" value="UniProtKB-UniRule"/>
</dbReference>
<comment type="catalytic activity">
    <reaction evidence="8">
        <text>ATP + H2O = ADP + phosphate + H(+)</text>
        <dbReference type="Rhea" id="RHEA:13065"/>
        <dbReference type="ChEBI" id="CHEBI:15377"/>
        <dbReference type="ChEBI" id="CHEBI:15378"/>
        <dbReference type="ChEBI" id="CHEBI:30616"/>
        <dbReference type="ChEBI" id="CHEBI:43474"/>
        <dbReference type="ChEBI" id="CHEBI:456216"/>
        <dbReference type="EC" id="3.6.4.13"/>
    </reaction>
</comment>
<dbReference type="Pfam" id="PF00270">
    <property type="entry name" value="DEAD"/>
    <property type="match status" value="2"/>
</dbReference>
<dbReference type="InterPro" id="IPR001870">
    <property type="entry name" value="B30.2/SPRY"/>
</dbReference>
<dbReference type="AlphaFoldDB" id="A0ABD2QG56"/>
<dbReference type="SMART" id="SM00490">
    <property type="entry name" value="HELICc"/>
    <property type="match status" value="1"/>
</dbReference>
<keyword evidence="8 12" id="KW-0347">Helicase</keyword>
<organism evidence="12 13">
    <name type="scientific">Cichlidogyrus casuarinus</name>
    <dbReference type="NCBI Taxonomy" id="1844966"/>
    <lineage>
        <taxon>Eukaryota</taxon>
        <taxon>Metazoa</taxon>
        <taxon>Spiralia</taxon>
        <taxon>Lophotrochozoa</taxon>
        <taxon>Platyhelminthes</taxon>
        <taxon>Monogenea</taxon>
        <taxon>Monopisthocotylea</taxon>
        <taxon>Dactylogyridea</taxon>
        <taxon>Ancyrocephalidae</taxon>
        <taxon>Cichlidogyrus</taxon>
    </lineage>
</organism>
<keyword evidence="2" id="KW-0540">Nuclease</keyword>
<feature type="domain" description="Helicase ATP-binding" evidence="10">
    <location>
        <begin position="282"/>
        <end position="424"/>
    </location>
</feature>
<proteinExistence type="inferred from homology"/>
<comment type="domain">
    <text evidence="8">The helicase domain is involved in the stimulation of RELA transcriptional activity.</text>
</comment>
<evidence type="ECO:0000313" key="13">
    <source>
        <dbReference type="Proteomes" id="UP001626550"/>
    </source>
</evidence>
<dbReference type="Gene3D" id="2.60.120.920">
    <property type="match status" value="1"/>
</dbReference>
<evidence type="ECO:0000313" key="12">
    <source>
        <dbReference type="EMBL" id="KAL3318297.1"/>
    </source>
</evidence>
<evidence type="ECO:0000256" key="2">
    <source>
        <dbReference type="ARBA" id="ARBA00022722"/>
    </source>
</evidence>
<dbReference type="InterPro" id="IPR027417">
    <property type="entry name" value="P-loop_NTPase"/>
</dbReference>
<dbReference type="GO" id="GO:0003724">
    <property type="term" value="F:RNA helicase activity"/>
    <property type="evidence" value="ECO:0007669"/>
    <property type="project" value="UniProtKB-EC"/>
</dbReference>
<name>A0ABD2QG56_9PLAT</name>
<evidence type="ECO:0000256" key="5">
    <source>
        <dbReference type="ARBA" id="ARBA00022839"/>
    </source>
</evidence>
<dbReference type="SUPFAM" id="SSF52540">
    <property type="entry name" value="P-loop containing nucleoside triphosphate hydrolases"/>
    <property type="match status" value="2"/>
</dbReference>